<evidence type="ECO:0000256" key="6">
    <source>
        <dbReference type="SAM" id="Phobius"/>
    </source>
</evidence>
<evidence type="ECO:0000256" key="1">
    <source>
        <dbReference type="ARBA" id="ARBA00022729"/>
    </source>
</evidence>
<dbReference type="Gene3D" id="2.60.120.260">
    <property type="entry name" value="Galactose-binding domain-like"/>
    <property type="match status" value="1"/>
</dbReference>
<dbReference type="PROSITE" id="PS50820">
    <property type="entry name" value="LCCL"/>
    <property type="match status" value="1"/>
</dbReference>
<gene>
    <name evidence="9" type="ORF">CTEN210_09220</name>
</gene>
<feature type="domain" description="EGF-like" evidence="7">
    <location>
        <begin position="1364"/>
        <end position="1395"/>
    </location>
</feature>
<dbReference type="PROSITE" id="PS50026">
    <property type="entry name" value="EGF_3"/>
    <property type="match status" value="4"/>
</dbReference>
<dbReference type="SUPFAM" id="SSF69848">
    <property type="entry name" value="LCCL domain"/>
    <property type="match status" value="1"/>
</dbReference>
<keyword evidence="6" id="KW-0472">Membrane</keyword>
<organism evidence="9 10">
    <name type="scientific">Chaetoceros tenuissimus</name>
    <dbReference type="NCBI Taxonomy" id="426638"/>
    <lineage>
        <taxon>Eukaryota</taxon>
        <taxon>Sar</taxon>
        <taxon>Stramenopiles</taxon>
        <taxon>Ochrophyta</taxon>
        <taxon>Bacillariophyta</taxon>
        <taxon>Coscinodiscophyceae</taxon>
        <taxon>Chaetocerotophycidae</taxon>
        <taxon>Chaetocerotales</taxon>
        <taxon>Chaetocerotaceae</taxon>
        <taxon>Chaetoceros</taxon>
    </lineage>
</organism>
<dbReference type="InterPro" id="IPR015424">
    <property type="entry name" value="PyrdxlP-dep_Trfase"/>
</dbReference>
<dbReference type="GO" id="GO:0009986">
    <property type="term" value="C:cell surface"/>
    <property type="evidence" value="ECO:0007669"/>
    <property type="project" value="TreeGrafter"/>
</dbReference>
<dbReference type="SUPFAM" id="SSF101898">
    <property type="entry name" value="NHL repeat"/>
    <property type="match status" value="1"/>
</dbReference>
<dbReference type="EMBL" id="BLLK01000046">
    <property type="protein sequence ID" value="GFH52744.1"/>
    <property type="molecule type" value="Genomic_DNA"/>
</dbReference>
<name>A0AAD3H7F5_9STRA</name>
<dbReference type="SMART" id="SM00181">
    <property type="entry name" value="EGF"/>
    <property type="match status" value="12"/>
</dbReference>
<dbReference type="Pfam" id="PF00266">
    <property type="entry name" value="Aminotran_5"/>
    <property type="match status" value="1"/>
</dbReference>
<sequence length="2499" mass="280596">MYLKESFSFKGDEIIFDKPKDVAYFNNSGKTPLPVSVKEAGRLAIEREANPWSEQKSFTEQIRKYFGEIVNASSPDDIAIVPSTGFAMTMIAHNLIAGICKKGSTKSKIQVLILQDEMSSEVYAWQEPRQDGIQVEFVIVPHPTSDSGWTASILDYLKNYKIDVCCVPQCHWSDGSYVDITAVGYHCKENDIKFVIDGTQSVGIMHMDVQKIHCDALACSVHKWLLSPHGMSLLYVHPKYHSEWKPLDQHERSRVVFQNIEYDARENNIDKHGYPSQFLPGARRLDSGGKKNPILEPMICEALKIVNSLDLIEANVFLKNITDYILNRAELFGLDCQPGPRCNHIIGLRPRTDTMKKFLTPYKMVEIATNLATKNIFIAVRNNAFRISIYLFTTMNEVDLLLNELEKACSYTMQVSQTWSDRHWCERVINPSWPFAYSKNEIQLEETKGRVITNRQDFRHRCQTRGVQSKCHVCQDIACNSSESPICHVQLQGVSTQEMSKNIPTVTDIPWAVGGLHRYDYGGENTTHICLHMVGGKCQSNFGEDYSTCPQRCWGYSKRPRPNDNKPGPILIHEEAKKELQEIWQLNNENHQGLEMIPWMQRFPTQSWNYPKEPTNFTLENPFITGIHNTRQGFSFTLAGDAINGTPGFEDGDAKTARFRFPEGVAVDHEGYVFVADTGNHAIRMISPTGNVITIGGNGKAGFENGNFQSTTQFSSPSGIAIWRDWQWWPYPNPNDIDSFLYKNGGGKLVLFVADTGNHQIRKLNILLDEQSRVERKVLDVKVECFSGCASVPRPGYADGNSKEARFDSPRGIVVSDEGEIFVADTNNHLIRKIDRFGFTETIAGSTKTAEINDKGYALEGCPKPCLAGVQGHEDGNALDAKFTFPNDVAIASREKLLFITEKHHVRQLNLKIQSVTTIAGSSSENERDGYGSDASFNKPEGIAISMDGDLFISDSVSCRLRRGQYNAKAVPLSSCEDTLATIFRPPSCSSYNDPIDEYGLKITSKEGNMNYNYQHRDKSGHILGEDFIGRSRKICVGSPPPRYHLIWNDERSNFNIMNKTLVVDDGVYNVREDPNEGSMITVNCPTGCPLTNLSTDKIIKVQIAEENITLFTEEIPICVAAVYEGVIARETGGLVDVTIVGVEPLSDEKVFPLSFLSMGQLFSVTKSREEISIETIAGSPSTLTKSFCGFRNSIPAKGSMFQNPTSIDIFANSTLNNVDKFMFVADTNNNVIRGLTAICSFVCENEGICIGVDKCKCQEGLGGRDCTLPICEQKCGPRKVCVGPNQCSCIPGYTGDTCEIATCVQNCANGGYCSAPDTCSCDGWFDSNCTTPVCKQTCGNGGNCTSTDTCTCHPQWTGDDCRTPVCEQTCQNGGMCVAPNTCQCTPHFSGYDCSNPVCNQGYFTTDVEPVEWIEYRPCDIEAWCNATNSFECRHLNKVIDFGNIGPIERGEDASILEEMGCILLELKPDVLTWFQYINSTDDSLTTPMRHSHPSPHDVNTNALHEWSILFDNRNHTKPWPWTYNIDRQVAIARQIKVKQGRYVCANDGQCVSPDTCMCNNGWIGFDCRVPVCEQGYYEPDQRSFVKSMNDAEQLKIFERFLTRNASYRLDPVAEGYSNPRRMSVQENFVKDSILTRSAISVGGLEYLGPDGNHQGGYECSIRAVTEWEDYRSGYLHEHPNFYSRYMDRKIEADGNTYTLWIDMEWNYTHWKSHPLEVYEQDLNITDTSTTRLYVYTDEGYKRKGEWFRSVANWTKGRCILEFQRVCDQNTTFKDLEDKGGSAEGMLPVQDTDLVSLTKILDSNCLSMIDAHNSADTIKSYRPRIVYTDHHVVVEGNWLLEENVCVDQVIRGCFNNGTCVGPNKCICAEGWSGDDCSVPLCETPCFNDGNCTLPNVCTCEKGWEGPHCETPICAQECNNGGKCVAPDQCECIQWESQWRDGRSGGGVPIFQTHEATPQLTGWTGYDCSTPICVQAERFIHNINMESYNENEIKSLGGHGKDGKLECNTVKCPEYDEILLINNGKSFQTGCGYDPATGCCFQTEDSFECIQCDDEINAVDFCFPSRLSMERYHFTEDIPTLFKTRNGDVKLCGPLHNPGGISQKDYFISDDPFATQFFSNRNYRANITSDTFLCNRHEWIQGNYGRDGRHSRVNYRNFTFNESLQKWSLESSHNGEGIFACHNGGSCIAPDVCTCTDGYDGFDCRTPLCRHQQMDGRIVSCLNGGICQDKDRCICPTTQSILWMKHKTADRGITGWSGTDCSMPVCVQGFYDPECNDNPSAIGGEGCYRCANGGICTSPDVCQCPDNWTGYDCKTPVCKLQEISEVVRSELMTEDENKIELFKNDPCSMGGNEERGKCILPNQCMCTCKQSYNRPLCRLLGGSYCQKPFHDPLTKYRNVLEPNQIFGTRSCVSGFEGAVDENDKFISCHREIYEPTLLIRHTRSILFSSIVTLLMLVWITSRAKRRRHESFMARIYGNREQPNPDRVSKSNSAIFRQKNR</sequence>
<keyword evidence="6" id="KW-1133">Transmembrane helix</keyword>
<keyword evidence="10" id="KW-1185">Reference proteome</keyword>
<dbReference type="Gene3D" id="3.90.1150.10">
    <property type="entry name" value="Aspartate Aminotransferase, domain 1"/>
    <property type="match status" value="1"/>
</dbReference>
<dbReference type="Gene3D" id="3.40.640.10">
    <property type="entry name" value="Type I PLP-dependent aspartate aminotransferase-like (Major domain)"/>
    <property type="match status" value="1"/>
</dbReference>
<feature type="disulfide bond" evidence="4">
    <location>
        <begin position="1335"/>
        <end position="1345"/>
    </location>
</feature>
<protein>
    <submittedName>
        <fullName evidence="9">Uncharacterized protein</fullName>
    </submittedName>
</protein>
<dbReference type="InterPro" id="IPR036609">
    <property type="entry name" value="LCCL_sf"/>
</dbReference>
<feature type="disulfide bond" evidence="4">
    <location>
        <begin position="1367"/>
        <end position="1377"/>
    </location>
</feature>
<keyword evidence="6" id="KW-0812">Transmembrane</keyword>
<accession>A0AAD3H7F5</accession>
<dbReference type="GO" id="GO:0005102">
    <property type="term" value="F:signaling receptor binding"/>
    <property type="evidence" value="ECO:0007669"/>
    <property type="project" value="TreeGrafter"/>
</dbReference>
<comment type="caution">
    <text evidence="4">Lacks conserved residue(s) required for the propagation of feature annotation.</text>
</comment>
<feature type="disulfide bond" evidence="4">
    <location>
        <begin position="1881"/>
        <end position="1891"/>
    </location>
</feature>
<evidence type="ECO:0000259" key="8">
    <source>
        <dbReference type="PROSITE" id="PS50820"/>
    </source>
</evidence>
<comment type="caution">
    <text evidence="9">The sequence shown here is derived from an EMBL/GenBank/DDBJ whole genome shotgun (WGS) entry which is preliminary data.</text>
</comment>
<dbReference type="Pfam" id="PF25024">
    <property type="entry name" value="EGF_TEN"/>
    <property type="match status" value="1"/>
</dbReference>
<keyword evidence="1" id="KW-0732">Signal</keyword>
<dbReference type="GO" id="GO:0005576">
    <property type="term" value="C:extracellular region"/>
    <property type="evidence" value="ECO:0007669"/>
    <property type="project" value="TreeGrafter"/>
</dbReference>
<dbReference type="Pfam" id="PF25021">
    <property type="entry name" value="TEN_NHL"/>
    <property type="match status" value="1"/>
</dbReference>
<dbReference type="Pfam" id="PF01436">
    <property type="entry name" value="NHL"/>
    <property type="match status" value="1"/>
</dbReference>
<dbReference type="PANTHER" id="PTHR14949">
    <property type="entry name" value="EGF-LIKE-DOMAIN, MULTIPLE 7, 8"/>
    <property type="match status" value="1"/>
</dbReference>
<feature type="disulfide bond" evidence="4">
    <location>
        <begin position="1290"/>
        <end position="1299"/>
    </location>
</feature>
<feature type="disulfide bond" evidence="4">
    <location>
        <begin position="1272"/>
        <end position="1282"/>
    </location>
</feature>
<proteinExistence type="predicted"/>
<keyword evidence="2" id="KW-0677">Repeat</keyword>
<dbReference type="InterPro" id="IPR050969">
    <property type="entry name" value="Dev_Signal_Modulators"/>
</dbReference>
<keyword evidence="4" id="KW-0245">EGF-like domain</keyword>
<dbReference type="FunFam" id="2.10.25.10:FF:000020">
    <property type="entry name" value="Latent-transforming growth factor beta-binding protein 1"/>
    <property type="match status" value="1"/>
</dbReference>
<dbReference type="Gene3D" id="2.120.10.30">
    <property type="entry name" value="TolB, C-terminal domain"/>
    <property type="match status" value="3"/>
</dbReference>
<dbReference type="PANTHER" id="PTHR14949:SF54">
    <property type="entry name" value="VWFD DOMAIN-CONTAINING PROTEIN"/>
    <property type="match status" value="1"/>
</dbReference>
<feature type="domain" description="EGF-like" evidence="7">
    <location>
        <begin position="1877"/>
        <end position="1909"/>
    </location>
</feature>
<evidence type="ECO:0000256" key="4">
    <source>
        <dbReference type="PROSITE-ProRule" id="PRU00076"/>
    </source>
</evidence>
<feature type="disulfide bond" evidence="4">
    <location>
        <begin position="1385"/>
        <end position="1394"/>
    </location>
</feature>
<dbReference type="InterPro" id="IPR015422">
    <property type="entry name" value="PyrdxlP-dep_Trfase_small"/>
</dbReference>
<dbReference type="Proteomes" id="UP001054902">
    <property type="component" value="Unassembled WGS sequence"/>
</dbReference>
<feature type="domain" description="EGF-like" evidence="7">
    <location>
        <begin position="1268"/>
        <end position="1300"/>
    </location>
</feature>
<feature type="disulfide bond" evidence="4">
    <location>
        <begin position="1353"/>
        <end position="1362"/>
    </location>
</feature>
<dbReference type="InterPro" id="IPR056822">
    <property type="entry name" value="TEN_NHL"/>
</dbReference>
<evidence type="ECO:0000313" key="10">
    <source>
        <dbReference type="Proteomes" id="UP001054902"/>
    </source>
</evidence>
<dbReference type="PROSITE" id="PS01186">
    <property type="entry name" value="EGF_2"/>
    <property type="match status" value="4"/>
</dbReference>
<dbReference type="InterPro" id="IPR004043">
    <property type="entry name" value="LCCL"/>
</dbReference>
<feature type="region of interest" description="Disordered" evidence="5">
    <location>
        <begin position="2479"/>
        <end position="2499"/>
    </location>
</feature>
<dbReference type="InterPro" id="IPR001258">
    <property type="entry name" value="NHL_repeat"/>
</dbReference>
<dbReference type="SUPFAM" id="SSF53383">
    <property type="entry name" value="PLP-dependent transferases"/>
    <property type="match status" value="1"/>
</dbReference>
<evidence type="ECO:0000256" key="5">
    <source>
        <dbReference type="SAM" id="MobiDB-lite"/>
    </source>
</evidence>
<evidence type="ECO:0000313" key="9">
    <source>
        <dbReference type="EMBL" id="GFH52744.1"/>
    </source>
</evidence>
<evidence type="ECO:0000259" key="7">
    <source>
        <dbReference type="PROSITE" id="PS50026"/>
    </source>
</evidence>
<evidence type="ECO:0000256" key="3">
    <source>
        <dbReference type="ARBA" id="ARBA00023157"/>
    </source>
</evidence>
<dbReference type="InterPro" id="IPR011042">
    <property type="entry name" value="6-blade_b-propeller_TolB-like"/>
</dbReference>
<feature type="domain" description="EGF-like" evidence="7">
    <location>
        <begin position="1331"/>
        <end position="1363"/>
    </location>
</feature>
<dbReference type="InterPro" id="IPR015421">
    <property type="entry name" value="PyrdxlP-dep_Trfase_major"/>
</dbReference>
<reference evidence="9 10" key="1">
    <citation type="journal article" date="2021" name="Sci. Rep.">
        <title>The genome of the diatom Chaetoceros tenuissimus carries an ancient integrated fragment of an extant virus.</title>
        <authorList>
            <person name="Hongo Y."/>
            <person name="Kimura K."/>
            <person name="Takaki Y."/>
            <person name="Yoshida Y."/>
            <person name="Baba S."/>
            <person name="Kobayashi G."/>
            <person name="Nagasaki K."/>
            <person name="Hano T."/>
            <person name="Tomaru Y."/>
        </authorList>
    </citation>
    <scope>NUCLEOTIDE SEQUENCE [LARGE SCALE GENOMIC DNA]</scope>
    <source>
        <strain evidence="9 10">NIES-3715</strain>
    </source>
</reference>
<dbReference type="InterPro" id="IPR000742">
    <property type="entry name" value="EGF"/>
</dbReference>
<feature type="transmembrane region" description="Helical" evidence="6">
    <location>
        <begin position="2443"/>
        <end position="2460"/>
    </location>
</feature>
<feature type="domain" description="LCCL" evidence="8">
    <location>
        <begin position="1083"/>
        <end position="1145"/>
    </location>
</feature>
<dbReference type="PROSITE" id="PS00022">
    <property type="entry name" value="EGF_1"/>
    <property type="match status" value="6"/>
</dbReference>
<feature type="disulfide bond" evidence="4">
    <location>
        <begin position="1899"/>
        <end position="1908"/>
    </location>
</feature>
<keyword evidence="3 4" id="KW-1015">Disulfide bond</keyword>
<dbReference type="InterPro" id="IPR000192">
    <property type="entry name" value="Aminotrans_V_dom"/>
</dbReference>
<evidence type="ECO:0000256" key="2">
    <source>
        <dbReference type="ARBA" id="ARBA00022737"/>
    </source>
</evidence>
<dbReference type="Gene3D" id="2.10.25.10">
    <property type="entry name" value="Laminin"/>
    <property type="match status" value="8"/>
</dbReference>